<organism evidence="1 2">
    <name type="scientific">Lederbergia ruris</name>
    <dbReference type="NCBI Taxonomy" id="217495"/>
    <lineage>
        <taxon>Bacteria</taxon>
        <taxon>Bacillati</taxon>
        <taxon>Bacillota</taxon>
        <taxon>Bacilli</taxon>
        <taxon>Bacillales</taxon>
        <taxon>Bacillaceae</taxon>
        <taxon>Lederbergia</taxon>
    </lineage>
</organism>
<proteinExistence type="predicted"/>
<reference evidence="1 2" key="1">
    <citation type="submission" date="2021-03" db="EMBL/GenBank/DDBJ databases">
        <title>Antimicrobial resistance genes in bacteria isolated from Japanese honey, and their potential for conferring macrolide and lincosamide resistance in the American foulbrood pathogen Paenibacillus larvae.</title>
        <authorList>
            <person name="Okamoto M."/>
            <person name="Kumagai M."/>
            <person name="Kanamori H."/>
            <person name="Takamatsu D."/>
        </authorList>
    </citation>
    <scope>NUCLEOTIDE SEQUENCE [LARGE SCALE GENOMIC DNA]</scope>
    <source>
        <strain evidence="1 2">J8TS2</strain>
    </source>
</reference>
<evidence type="ECO:0000313" key="1">
    <source>
        <dbReference type="EMBL" id="GIN57310.1"/>
    </source>
</evidence>
<evidence type="ECO:0000313" key="2">
    <source>
        <dbReference type="Proteomes" id="UP000679950"/>
    </source>
</evidence>
<protein>
    <submittedName>
        <fullName evidence="1">Uncharacterized protein</fullName>
    </submittedName>
</protein>
<gene>
    <name evidence="1" type="ORF">J8TS2_16290</name>
</gene>
<comment type="caution">
    <text evidence="1">The sequence shown here is derived from an EMBL/GenBank/DDBJ whole genome shotgun (WGS) entry which is preliminary data.</text>
</comment>
<accession>A0ABQ4KH76</accession>
<name>A0ABQ4KH76_9BACI</name>
<sequence>MEMGNKLKSRSDFSTEREYMSYTKTSDFLLNYSWKGKSKETIINEMALPDFEQVYLDEAIEYLTNQNDFSGMSLDRFILKRLDEDEEADEFNPNDIIFIEREE</sequence>
<dbReference type="Proteomes" id="UP000679950">
    <property type="component" value="Unassembled WGS sequence"/>
</dbReference>
<keyword evidence="2" id="KW-1185">Reference proteome</keyword>
<dbReference type="EMBL" id="BORB01000011">
    <property type="protein sequence ID" value="GIN57310.1"/>
    <property type="molecule type" value="Genomic_DNA"/>
</dbReference>